<feature type="compositionally biased region" description="Low complexity" evidence="1">
    <location>
        <begin position="221"/>
        <end position="230"/>
    </location>
</feature>
<dbReference type="RefSeq" id="XP_005840053.1">
    <property type="nucleotide sequence ID" value="XM_005839996.1"/>
</dbReference>
<reference evidence="5" key="2">
    <citation type="submission" date="2012-11" db="EMBL/GenBank/DDBJ databases">
        <authorList>
            <person name="Kuo A."/>
            <person name="Curtis B.A."/>
            <person name="Tanifuji G."/>
            <person name="Burki F."/>
            <person name="Gruber A."/>
            <person name="Irimia M."/>
            <person name="Maruyama S."/>
            <person name="Arias M.C."/>
            <person name="Ball S.G."/>
            <person name="Gile G.H."/>
            <person name="Hirakawa Y."/>
            <person name="Hopkins J.F."/>
            <person name="Rensing S.A."/>
            <person name="Schmutz J."/>
            <person name="Symeonidi A."/>
            <person name="Elias M."/>
            <person name="Eveleigh R.J."/>
            <person name="Herman E.K."/>
            <person name="Klute M.J."/>
            <person name="Nakayama T."/>
            <person name="Obornik M."/>
            <person name="Reyes-Prieto A."/>
            <person name="Armbrust E.V."/>
            <person name="Aves S.J."/>
            <person name="Beiko R.G."/>
            <person name="Coutinho P."/>
            <person name="Dacks J.B."/>
            <person name="Durnford D.G."/>
            <person name="Fast N.M."/>
            <person name="Green B.R."/>
            <person name="Grisdale C."/>
            <person name="Hempe F."/>
            <person name="Henrissat B."/>
            <person name="Hoppner M.P."/>
            <person name="Ishida K.-I."/>
            <person name="Kim E."/>
            <person name="Koreny L."/>
            <person name="Kroth P.G."/>
            <person name="Liu Y."/>
            <person name="Malik S.-B."/>
            <person name="Maier U.G."/>
            <person name="McRose D."/>
            <person name="Mock T."/>
            <person name="Neilson J.A."/>
            <person name="Onodera N.T."/>
            <person name="Poole A.M."/>
            <person name="Pritham E.J."/>
            <person name="Richards T.A."/>
            <person name="Rocap G."/>
            <person name="Roy S.W."/>
            <person name="Sarai C."/>
            <person name="Schaack S."/>
            <person name="Shirato S."/>
            <person name="Slamovits C.H."/>
            <person name="Spencer D.F."/>
            <person name="Suzuki S."/>
            <person name="Worden A.Z."/>
            <person name="Zauner S."/>
            <person name="Barry K."/>
            <person name="Bell C."/>
            <person name="Bharti A.K."/>
            <person name="Crow J.A."/>
            <person name="Grimwood J."/>
            <person name="Kramer R."/>
            <person name="Lindquist E."/>
            <person name="Lucas S."/>
            <person name="Salamov A."/>
            <person name="McFadden G.I."/>
            <person name="Lane C.E."/>
            <person name="Keeling P.J."/>
            <person name="Gray M.W."/>
            <person name="Grigoriev I.V."/>
            <person name="Archibald J.M."/>
        </authorList>
    </citation>
    <scope>NUCLEOTIDE SEQUENCE</scope>
    <source>
        <strain evidence="5">CCMP2712</strain>
    </source>
</reference>
<evidence type="ECO:0000256" key="2">
    <source>
        <dbReference type="SAM" id="Phobius"/>
    </source>
</evidence>
<gene>
    <name evidence="3" type="ORF">GUITHDRAFT_161157</name>
</gene>
<keyword evidence="5" id="KW-1185">Reference proteome</keyword>
<dbReference type="GeneID" id="17309655"/>
<proteinExistence type="predicted"/>
<dbReference type="PANTHER" id="PTHR24637">
    <property type="entry name" value="COLLAGEN"/>
    <property type="match status" value="1"/>
</dbReference>
<dbReference type="PaxDb" id="55529-EKX53073"/>
<feature type="compositionally biased region" description="Low complexity" evidence="1">
    <location>
        <begin position="268"/>
        <end position="292"/>
    </location>
</feature>
<reference evidence="3 5" key="1">
    <citation type="journal article" date="2012" name="Nature">
        <title>Algal genomes reveal evolutionary mosaicism and the fate of nucleomorphs.</title>
        <authorList>
            <consortium name="DOE Joint Genome Institute"/>
            <person name="Curtis B.A."/>
            <person name="Tanifuji G."/>
            <person name="Burki F."/>
            <person name="Gruber A."/>
            <person name="Irimia M."/>
            <person name="Maruyama S."/>
            <person name="Arias M.C."/>
            <person name="Ball S.G."/>
            <person name="Gile G.H."/>
            <person name="Hirakawa Y."/>
            <person name="Hopkins J.F."/>
            <person name="Kuo A."/>
            <person name="Rensing S.A."/>
            <person name="Schmutz J."/>
            <person name="Symeonidi A."/>
            <person name="Elias M."/>
            <person name="Eveleigh R.J."/>
            <person name="Herman E.K."/>
            <person name="Klute M.J."/>
            <person name="Nakayama T."/>
            <person name="Obornik M."/>
            <person name="Reyes-Prieto A."/>
            <person name="Armbrust E.V."/>
            <person name="Aves S.J."/>
            <person name="Beiko R.G."/>
            <person name="Coutinho P."/>
            <person name="Dacks J.B."/>
            <person name="Durnford D.G."/>
            <person name="Fast N.M."/>
            <person name="Green B.R."/>
            <person name="Grisdale C.J."/>
            <person name="Hempel F."/>
            <person name="Henrissat B."/>
            <person name="Hoppner M.P."/>
            <person name="Ishida K."/>
            <person name="Kim E."/>
            <person name="Koreny L."/>
            <person name="Kroth P.G."/>
            <person name="Liu Y."/>
            <person name="Malik S.B."/>
            <person name="Maier U.G."/>
            <person name="McRose D."/>
            <person name="Mock T."/>
            <person name="Neilson J.A."/>
            <person name="Onodera N.T."/>
            <person name="Poole A.M."/>
            <person name="Pritham E.J."/>
            <person name="Richards T.A."/>
            <person name="Rocap G."/>
            <person name="Roy S.W."/>
            <person name="Sarai C."/>
            <person name="Schaack S."/>
            <person name="Shirato S."/>
            <person name="Slamovits C.H."/>
            <person name="Spencer D.F."/>
            <person name="Suzuki S."/>
            <person name="Worden A.Z."/>
            <person name="Zauner S."/>
            <person name="Barry K."/>
            <person name="Bell C."/>
            <person name="Bharti A.K."/>
            <person name="Crow J.A."/>
            <person name="Grimwood J."/>
            <person name="Kramer R."/>
            <person name="Lindquist E."/>
            <person name="Lucas S."/>
            <person name="Salamov A."/>
            <person name="McFadden G.I."/>
            <person name="Lane C.E."/>
            <person name="Keeling P.J."/>
            <person name="Gray M.W."/>
            <person name="Grigoriev I.V."/>
            <person name="Archibald J.M."/>
        </authorList>
    </citation>
    <scope>NUCLEOTIDE SEQUENCE</scope>
    <source>
        <strain evidence="3 5">CCMP2712</strain>
    </source>
</reference>
<reference evidence="4" key="3">
    <citation type="submission" date="2016-03" db="UniProtKB">
        <authorList>
            <consortium name="EnsemblProtists"/>
        </authorList>
    </citation>
    <scope>IDENTIFICATION</scope>
</reference>
<accession>L1JY93</accession>
<dbReference type="PANTHER" id="PTHR24637:SF421">
    <property type="entry name" value="CUTICLE COLLAGEN DPY-2"/>
    <property type="match status" value="1"/>
</dbReference>
<keyword evidence="2" id="KW-0812">Transmembrane</keyword>
<dbReference type="STRING" id="905079.L1JY93"/>
<evidence type="ECO:0000313" key="5">
    <source>
        <dbReference type="Proteomes" id="UP000011087"/>
    </source>
</evidence>
<dbReference type="KEGG" id="gtt:GUITHDRAFT_161157"/>
<organism evidence="3">
    <name type="scientific">Guillardia theta (strain CCMP2712)</name>
    <name type="common">Cryptophyte</name>
    <dbReference type="NCBI Taxonomy" id="905079"/>
    <lineage>
        <taxon>Eukaryota</taxon>
        <taxon>Cryptophyceae</taxon>
        <taxon>Pyrenomonadales</taxon>
        <taxon>Geminigeraceae</taxon>
        <taxon>Guillardia</taxon>
    </lineage>
</organism>
<dbReference type="InterPro" id="IPR008160">
    <property type="entry name" value="Collagen"/>
</dbReference>
<sequence length="312" mass="32732">MAVSYATFGDEGMGSRRRETRMEGYKVFLVFGGMLALVAFGIVAQSSSLSRARRVALKEEINNYSDWLKTLSGSKEAPASYTGIEDEHDADFESQSVKHSGISYLLPGALPQSEDIAKLQGADFANDINQPDTSSVNSQSPIDSVPQLFEKFKTEVSQERVLYKDLKSIMDAHKLPNPESLVVKVAERGPPGAPGPRGPRGLPGDEGDQGPTGPPGPPGDVGPRGVRGVIGETGLKGFPGPQGKRGFEGRIGKRGPMGSPGIDGPKGSPGLQGDPGPPGVQGDNGPRGSQGPQGPPGKPGASGPYKYKWVME</sequence>
<dbReference type="eggNOG" id="KOG3544">
    <property type="taxonomic scope" value="Eukaryota"/>
</dbReference>
<evidence type="ECO:0000313" key="4">
    <source>
        <dbReference type="EnsemblProtists" id="EKX53073"/>
    </source>
</evidence>
<keyword evidence="2" id="KW-0472">Membrane</keyword>
<protein>
    <submittedName>
        <fullName evidence="3 4">Uncharacterized protein</fullName>
    </submittedName>
</protein>
<dbReference type="HOGENOM" id="CLU_892682_0_0_1"/>
<name>L1JY93_GUITC</name>
<evidence type="ECO:0000256" key="1">
    <source>
        <dbReference type="SAM" id="MobiDB-lite"/>
    </source>
</evidence>
<feature type="transmembrane region" description="Helical" evidence="2">
    <location>
        <begin position="25"/>
        <end position="44"/>
    </location>
</feature>
<keyword evidence="2" id="KW-1133">Transmembrane helix</keyword>
<dbReference type="EnsemblProtists" id="EKX53073">
    <property type="protein sequence ID" value="EKX53073"/>
    <property type="gene ID" value="GUITHDRAFT_161157"/>
</dbReference>
<dbReference type="OrthoDB" id="8939548at2759"/>
<dbReference type="Pfam" id="PF01391">
    <property type="entry name" value="Collagen"/>
    <property type="match status" value="1"/>
</dbReference>
<dbReference type="EMBL" id="JH992971">
    <property type="protein sequence ID" value="EKX53073.1"/>
    <property type="molecule type" value="Genomic_DNA"/>
</dbReference>
<feature type="region of interest" description="Disordered" evidence="1">
    <location>
        <begin position="186"/>
        <end position="312"/>
    </location>
</feature>
<evidence type="ECO:0000313" key="3">
    <source>
        <dbReference type="EMBL" id="EKX53073.1"/>
    </source>
</evidence>
<dbReference type="AlphaFoldDB" id="L1JY93"/>
<dbReference type="Proteomes" id="UP000011087">
    <property type="component" value="Unassembled WGS sequence"/>
</dbReference>